<dbReference type="RefSeq" id="XP_001587101.1">
    <property type="nucleotide sequence ID" value="XM_001587051.1"/>
</dbReference>
<sequence>MARTFLESLPREIRDQIYGYVLSSHSRSVYLSESVINDPDYPQEEYSAAGKPPYIIRTKSHGETIRLSFLRTCRQIYHEAKVVFWEQNSLILDGILPRTYIDHPILGRLPGSIASMATSVELKIDILGRSAFRRKSDLCEDSPSLVPFEYQLKDLARWPNLKRIKLHMSLGEDPWGNYDGYGHSGFARLLYWRLRGGSNDHWHNLVRSNIKALEEAGGKDGYLSHVKKELDINTGCALPNGNGFPQRMLKMSTGSPGEVLQELSEAWFGNLFVDGRLSFLEGKEKEDMFVQQPAPRLPMLDHFFFFKYDIDRWVDGQSGVRLWGKAKQIWPAGNEGKQARRDAWEDSGRMGCSFDVMREIHWPWKQMSPPDFVP</sequence>
<dbReference type="KEGG" id="ssl:SS1G_12130"/>
<dbReference type="PANTHER" id="PTHR42085">
    <property type="entry name" value="F-BOX DOMAIN-CONTAINING PROTEIN"/>
    <property type="match status" value="1"/>
</dbReference>
<protein>
    <recommendedName>
        <fullName evidence="1">DUF7730 domain-containing protein</fullName>
    </recommendedName>
</protein>
<dbReference type="PANTHER" id="PTHR42085:SF1">
    <property type="entry name" value="F-BOX DOMAIN-CONTAINING PROTEIN"/>
    <property type="match status" value="1"/>
</dbReference>
<evidence type="ECO:0000313" key="3">
    <source>
        <dbReference type="Proteomes" id="UP000177798"/>
    </source>
</evidence>
<reference evidence="3" key="1">
    <citation type="journal article" date="2017" name="Genome Biol. Evol.">
        <title>The complete genome sequence of the phytopathogenic fungus Sclerotinia sclerotiorum reveals insights into the genome architecture of broad host range pathogens.</title>
        <authorList>
            <person name="Derbyshire M."/>
            <person name="Denton-Giles M."/>
            <person name="Hegedus D."/>
            <person name="Seifbarghy S."/>
            <person name="Rollins J."/>
            <person name="van Kan J."/>
            <person name="Seidl M.F."/>
            <person name="Faino L."/>
            <person name="Mbengue M."/>
            <person name="Navaud O."/>
            <person name="Raffaele S."/>
            <person name="Hammond-Kosack K."/>
            <person name="Heard S."/>
            <person name="Oliver R."/>
        </authorList>
    </citation>
    <scope>NUCLEOTIDE SEQUENCE [LARGE SCALE GENOMIC DNA]</scope>
    <source>
        <strain evidence="3">ATCC 18683 / 1980 / Ss-1</strain>
    </source>
</reference>
<dbReference type="InterPro" id="IPR038883">
    <property type="entry name" value="AN11006-like"/>
</dbReference>
<name>A0A1D9Q318_SCLS1</name>
<evidence type="ECO:0000313" key="2">
    <source>
        <dbReference type="EMBL" id="APA09341.1"/>
    </source>
</evidence>
<feature type="domain" description="DUF7730" evidence="1">
    <location>
        <begin position="4"/>
        <end position="93"/>
    </location>
</feature>
<dbReference type="EMBL" id="CP017818">
    <property type="protein sequence ID" value="APA09341.1"/>
    <property type="molecule type" value="Genomic_DNA"/>
</dbReference>
<dbReference type="AlphaFoldDB" id="A0A1D9Q318"/>
<proteinExistence type="predicted"/>
<organism evidence="2 3">
    <name type="scientific">Sclerotinia sclerotiorum (strain ATCC 18683 / 1980 / Ss-1)</name>
    <name type="common">White mold</name>
    <name type="synonym">Whetzelinia sclerotiorum</name>
    <dbReference type="NCBI Taxonomy" id="665079"/>
    <lineage>
        <taxon>Eukaryota</taxon>
        <taxon>Fungi</taxon>
        <taxon>Dikarya</taxon>
        <taxon>Ascomycota</taxon>
        <taxon>Pezizomycotina</taxon>
        <taxon>Leotiomycetes</taxon>
        <taxon>Helotiales</taxon>
        <taxon>Sclerotiniaceae</taxon>
        <taxon>Sclerotinia</taxon>
    </lineage>
</organism>
<dbReference type="Pfam" id="PF24864">
    <property type="entry name" value="DUF7730"/>
    <property type="match status" value="1"/>
</dbReference>
<gene>
    <name evidence="2" type="ORF">sscle_05g041110</name>
</gene>
<accession>A0A1D9Q318</accession>
<dbReference type="OMA" id="INTGCAL"/>
<dbReference type="Proteomes" id="UP000177798">
    <property type="component" value="Chromosome 5"/>
</dbReference>
<dbReference type="InterPro" id="IPR056632">
    <property type="entry name" value="DUF7730"/>
</dbReference>
<evidence type="ECO:0000259" key="1">
    <source>
        <dbReference type="Pfam" id="PF24864"/>
    </source>
</evidence>
<dbReference type="OrthoDB" id="5413827at2759"/>
<dbReference type="VEuPathDB" id="FungiDB:sscle_05g041110"/>